<evidence type="ECO:0000313" key="3">
    <source>
        <dbReference type="EMBL" id="BBU68762.1"/>
    </source>
</evidence>
<dbReference type="AlphaFoldDB" id="A0A7R6QWM9"/>
<keyword evidence="3" id="KW-0132">Cell division</keyword>
<gene>
    <name evidence="3" type="ORF">ICHIAU1_10450</name>
</gene>
<dbReference type="EMBL" id="AP022345">
    <property type="protein sequence ID" value="BBU68762.1"/>
    <property type="molecule type" value="Genomic_DNA"/>
</dbReference>
<dbReference type="InterPro" id="IPR003812">
    <property type="entry name" value="Fido"/>
</dbReference>
<evidence type="ECO:0000313" key="4">
    <source>
        <dbReference type="Proteomes" id="UP000463961"/>
    </source>
</evidence>
<proteinExistence type="predicted"/>
<dbReference type="InterPro" id="IPR040198">
    <property type="entry name" value="Fido_containing"/>
</dbReference>
<keyword evidence="4" id="KW-1185">Reference proteome</keyword>
<accession>A0A7R6QWM9</accession>
<sequence length="195" mass="22255">MEFHYAPGATPLDPDEAAGLVPTHITTQGDLNAWEQANILQGDRWAGRQKNRDLLDEGFVRELHKKMFDQTWQWAGTFRKSNKNIGVDWPQISLKLRDLLDNTRYQIEHQVFDPDEIVVRFHHQLVWIHAFPNGNGRHARLMADILTVRLGLPRMAWGGGTVALTSVGTIRETYLTALRAADQGQFTNLIEFARS</sequence>
<dbReference type="NCBIfam" id="TIGR02613">
    <property type="entry name" value="mob_myst_B"/>
    <property type="match status" value="1"/>
</dbReference>
<feature type="active site" evidence="1">
    <location>
        <position position="129"/>
    </location>
</feature>
<evidence type="ECO:0000259" key="2">
    <source>
        <dbReference type="PROSITE" id="PS51459"/>
    </source>
</evidence>
<dbReference type="Proteomes" id="UP000463961">
    <property type="component" value="Chromosome"/>
</dbReference>
<keyword evidence="3" id="KW-0131">Cell cycle</keyword>
<dbReference type="PROSITE" id="PS51459">
    <property type="entry name" value="FIDO"/>
    <property type="match status" value="1"/>
</dbReference>
<dbReference type="Gene3D" id="1.10.3290.10">
    <property type="entry name" value="Fido-like domain"/>
    <property type="match status" value="1"/>
</dbReference>
<dbReference type="PANTHER" id="PTHR13504">
    <property type="entry name" value="FIDO DOMAIN-CONTAINING PROTEIN DDB_G0283145"/>
    <property type="match status" value="1"/>
</dbReference>
<dbReference type="RefSeq" id="WP_162050482.1">
    <property type="nucleotide sequence ID" value="NZ_AP022345.1"/>
</dbReference>
<dbReference type="Pfam" id="PF02661">
    <property type="entry name" value="Fic"/>
    <property type="match status" value="1"/>
</dbReference>
<dbReference type="OrthoDB" id="9813719at2"/>
<feature type="domain" description="Fido" evidence="2">
    <location>
        <begin position="55"/>
        <end position="195"/>
    </location>
</feature>
<protein>
    <submittedName>
        <fullName evidence="3">Cell division protein Fic</fullName>
    </submittedName>
</protein>
<dbReference type="SUPFAM" id="SSF140931">
    <property type="entry name" value="Fic-like"/>
    <property type="match status" value="1"/>
</dbReference>
<name>A0A7R6QWM9_9RHOO</name>
<dbReference type="PANTHER" id="PTHR13504:SF39">
    <property type="entry name" value="CELL FILAMENTATION PROTEIN"/>
    <property type="match status" value="1"/>
</dbReference>
<reference evidence="4" key="1">
    <citation type="submission" date="2020-01" db="EMBL/GenBank/DDBJ databases">
        <title>Phosphoaccumulans saitamaens gen. nov., sp. nov., a polyphosphate accumulating bacterium isolated from surface river water.</title>
        <authorList>
            <person name="Watanabe K."/>
            <person name="Suda W."/>
        </authorList>
    </citation>
    <scope>NUCLEOTIDE SEQUENCE [LARGE SCALE GENOMIC DNA]</scope>
    <source>
        <strain evidence="4">ICHIAU1</strain>
    </source>
</reference>
<evidence type="ECO:0000256" key="1">
    <source>
        <dbReference type="PIRSR" id="PIRSR640198-1"/>
    </source>
</evidence>
<dbReference type="GO" id="GO:0051301">
    <property type="term" value="P:cell division"/>
    <property type="evidence" value="ECO:0007669"/>
    <property type="project" value="UniProtKB-KW"/>
</dbReference>
<organism evidence="3 4">
    <name type="scientific">Fluviibacter phosphoraccumulans</name>
    <dbReference type="NCBI Taxonomy" id="1751046"/>
    <lineage>
        <taxon>Bacteria</taxon>
        <taxon>Pseudomonadati</taxon>
        <taxon>Pseudomonadota</taxon>
        <taxon>Betaproteobacteria</taxon>
        <taxon>Rhodocyclales</taxon>
        <taxon>Fluviibacteraceae</taxon>
        <taxon>Fluviibacter</taxon>
    </lineage>
</organism>
<dbReference type="InterPro" id="IPR013436">
    <property type="entry name" value="Mobile_mystery_prot_B"/>
</dbReference>
<dbReference type="InterPro" id="IPR036597">
    <property type="entry name" value="Fido-like_dom_sf"/>
</dbReference>